<name>A0ABU3T209_9ALTE</name>
<evidence type="ECO:0000313" key="3">
    <source>
        <dbReference type="Proteomes" id="UP001247805"/>
    </source>
</evidence>
<evidence type="ECO:0000256" key="1">
    <source>
        <dbReference type="SAM" id="SignalP"/>
    </source>
</evidence>
<accession>A0ABU3T209</accession>
<evidence type="ECO:0008006" key="4">
    <source>
        <dbReference type="Google" id="ProtNLM"/>
    </source>
</evidence>
<keyword evidence="1" id="KW-0732">Signal</keyword>
<gene>
    <name evidence="2" type="ORF">RS130_22250</name>
</gene>
<dbReference type="Proteomes" id="UP001247805">
    <property type="component" value="Unassembled WGS sequence"/>
</dbReference>
<protein>
    <recommendedName>
        <fullName evidence="4">DUF3718 domain-containing protein</fullName>
    </recommendedName>
</protein>
<comment type="caution">
    <text evidence="2">The sequence shown here is derived from an EMBL/GenBank/DDBJ whole genome shotgun (WGS) entry which is preliminary data.</text>
</comment>
<organism evidence="2 3">
    <name type="scientific">Paraglaciecola aquimarina</name>
    <dbReference type="NCBI Taxonomy" id="1235557"/>
    <lineage>
        <taxon>Bacteria</taxon>
        <taxon>Pseudomonadati</taxon>
        <taxon>Pseudomonadota</taxon>
        <taxon>Gammaproteobacteria</taxon>
        <taxon>Alteromonadales</taxon>
        <taxon>Alteromonadaceae</taxon>
        <taxon>Paraglaciecola</taxon>
    </lineage>
</organism>
<reference evidence="2 3" key="1">
    <citation type="submission" date="2023-10" db="EMBL/GenBank/DDBJ databases">
        <title>Glaciecola aquimarina strain GGW-M5 nov., isolated from a coastal seawater.</title>
        <authorList>
            <person name="Bayburt H."/>
            <person name="Kim J.M."/>
            <person name="Choi B.J."/>
            <person name="Jeon C.O."/>
        </authorList>
    </citation>
    <scope>NUCLEOTIDE SEQUENCE [LARGE SCALE GENOMIC DNA]</scope>
    <source>
        <strain evidence="2 3">KCTC 32108</strain>
    </source>
</reference>
<feature type="signal peptide" evidence="1">
    <location>
        <begin position="1"/>
        <end position="22"/>
    </location>
</feature>
<feature type="chain" id="PRO_5047298012" description="DUF3718 domain-containing protein" evidence="1">
    <location>
        <begin position="23"/>
        <end position="192"/>
    </location>
</feature>
<dbReference type="RefSeq" id="WP_316027744.1">
    <property type="nucleotide sequence ID" value="NZ_JAWDIO010000002.1"/>
</dbReference>
<proteinExistence type="predicted"/>
<evidence type="ECO:0000313" key="2">
    <source>
        <dbReference type="EMBL" id="MDU0356243.1"/>
    </source>
</evidence>
<sequence>MKTILLSAVVVFTASMSLTANAGMKFVGETKYASLCEAAATNNTQMLKQSVRQHASEFGFSNKQMLRVIAEENNFQCSGKGLVEFSEMKGSVDVANYLTSTDSQSTPEVQQASSKYKFVGDSEFASFCKSAINNDLGQFKRALSRQVGNIASSRQKVLDIALEGNNISCGGVSLTEFFEQNNATNVLEYITQ</sequence>
<dbReference type="EMBL" id="JAWDIO010000002">
    <property type="protein sequence ID" value="MDU0356243.1"/>
    <property type="molecule type" value="Genomic_DNA"/>
</dbReference>
<keyword evidence="3" id="KW-1185">Reference proteome</keyword>